<proteinExistence type="inferred from homology"/>
<dbReference type="PANTHER" id="PTHR43365:SF1">
    <property type="entry name" value="ACETYL-COA C-ACYLTRANSFERASE"/>
    <property type="match status" value="1"/>
</dbReference>
<keyword evidence="11" id="KW-1185">Reference proteome</keyword>
<dbReference type="PANTHER" id="PTHR43365">
    <property type="entry name" value="BLR7806 PROTEIN"/>
    <property type="match status" value="1"/>
</dbReference>
<dbReference type="PIRSF" id="PIRSF000429">
    <property type="entry name" value="Ac-CoA_Ac_transf"/>
    <property type="match status" value="1"/>
</dbReference>
<dbReference type="Gene3D" id="3.40.47.10">
    <property type="match status" value="2"/>
</dbReference>
<feature type="active site" description="Proton acceptor" evidence="4">
    <location>
        <position position="379"/>
    </location>
</feature>
<evidence type="ECO:0000256" key="1">
    <source>
        <dbReference type="ARBA" id="ARBA00010982"/>
    </source>
</evidence>
<evidence type="ECO:0000313" key="8">
    <source>
        <dbReference type="EMBL" id="OPE54906.1"/>
    </source>
</evidence>
<evidence type="ECO:0000256" key="3">
    <source>
        <dbReference type="ARBA" id="ARBA00023315"/>
    </source>
</evidence>
<dbReference type="Proteomes" id="UP000220340">
    <property type="component" value="Unassembled WGS sequence"/>
</dbReference>
<evidence type="ECO:0000313" key="11">
    <source>
        <dbReference type="Proteomes" id="UP000220340"/>
    </source>
</evidence>
<dbReference type="InterPro" id="IPR016039">
    <property type="entry name" value="Thiolase-like"/>
</dbReference>
<dbReference type="STRING" id="1801.BRW64_27900"/>
<dbReference type="CDD" id="cd00751">
    <property type="entry name" value="thiolase"/>
    <property type="match status" value="1"/>
</dbReference>
<evidence type="ECO:0000256" key="5">
    <source>
        <dbReference type="RuleBase" id="RU003557"/>
    </source>
</evidence>
<name>A0A1Q4H3V2_9MYCO</name>
<reference evidence="9 11" key="2">
    <citation type="submission" date="2017-10" db="EMBL/GenBank/DDBJ databases">
        <title>The new phylogeny of genus Mycobacterium.</title>
        <authorList>
            <person name="Tortoli E."/>
            <person name="Trovato A."/>
            <person name="Cirillo D.M."/>
        </authorList>
    </citation>
    <scope>NUCLEOTIDE SEQUENCE [LARGE SCALE GENOMIC DNA]</scope>
    <source>
        <strain evidence="9 11">IP141170001</strain>
    </source>
</reference>
<protein>
    <submittedName>
        <fullName evidence="9">Acetyl-CoA C-acyltransferase</fullName>
    </submittedName>
    <submittedName>
        <fullName evidence="8">Acetyl-CoA acetyltransferase</fullName>
    </submittedName>
</protein>
<feature type="domain" description="Thiolase C-terminal" evidence="7">
    <location>
        <begin position="271"/>
        <end position="392"/>
    </location>
</feature>
<dbReference type="OrthoDB" id="9764638at2"/>
<accession>A0A1Q4H3V2</accession>
<dbReference type="Proteomes" id="UP000191039">
    <property type="component" value="Unassembled WGS sequence"/>
</dbReference>
<evidence type="ECO:0000259" key="6">
    <source>
        <dbReference type="Pfam" id="PF00108"/>
    </source>
</evidence>
<evidence type="ECO:0000256" key="2">
    <source>
        <dbReference type="ARBA" id="ARBA00022679"/>
    </source>
</evidence>
<feature type="domain" description="Thiolase N-terminal" evidence="6">
    <location>
        <begin position="5"/>
        <end position="261"/>
    </location>
</feature>
<dbReference type="InterPro" id="IPR002155">
    <property type="entry name" value="Thiolase"/>
</dbReference>
<comment type="caution">
    <text evidence="9">The sequence shown here is derived from an EMBL/GenBank/DDBJ whole genome shotgun (WGS) entry which is preliminary data.</text>
</comment>
<comment type="similarity">
    <text evidence="1 5">Belongs to the thiolase-like superfamily. Thiolase family.</text>
</comment>
<gene>
    <name evidence="8" type="ORF">BV510_07845</name>
    <name evidence="9" type="ORF">CRI78_27405</name>
</gene>
<dbReference type="InterPro" id="IPR020617">
    <property type="entry name" value="Thiolase_C"/>
</dbReference>
<feature type="active site" description="Proton acceptor" evidence="4">
    <location>
        <position position="349"/>
    </location>
</feature>
<evidence type="ECO:0000259" key="7">
    <source>
        <dbReference type="Pfam" id="PF02803"/>
    </source>
</evidence>
<dbReference type="Pfam" id="PF02803">
    <property type="entry name" value="Thiolase_C"/>
    <property type="match status" value="1"/>
</dbReference>
<dbReference type="EMBL" id="MIJD01000057">
    <property type="protein sequence ID" value="OPE54906.1"/>
    <property type="molecule type" value="Genomic_DNA"/>
</dbReference>
<dbReference type="GO" id="GO:0016747">
    <property type="term" value="F:acyltransferase activity, transferring groups other than amino-acyl groups"/>
    <property type="evidence" value="ECO:0007669"/>
    <property type="project" value="InterPro"/>
</dbReference>
<evidence type="ECO:0000313" key="10">
    <source>
        <dbReference type="Proteomes" id="UP000191039"/>
    </source>
</evidence>
<evidence type="ECO:0000313" key="9">
    <source>
        <dbReference type="EMBL" id="PEG51284.1"/>
    </source>
</evidence>
<dbReference type="SUPFAM" id="SSF53901">
    <property type="entry name" value="Thiolase-like"/>
    <property type="match status" value="2"/>
</dbReference>
<keyword evidence="2 5" id="KW-0808">Transferase</keyword>
<evidence type="ECO:0000256" key="4">
    <source>
        <dbReference type="PIRSR" id="PIRSR000429-1"/>
    </source>
</evidence>
<dbReference type="InterPro" id="IPR020616">
    <property type="entry name" value="Thiolase_N"/>
</dbReference>
<dbReference type="PROSITE" id="PS00737">
    <property type="entry name" value="THIOLASE_2"/>
    <property type="match status" value="1"/>
</dbReference>
<dbReference type="AlphaFoldDB" id="A0A1Q4H3V2"/>
<dbReference type="InterPro" id="IPR020613">
    <property type="entry name" value="Thiolase_CS"/>
</dbReference>
<dbReference type="NCBIfam" id="TIGR01930">
    <property type="entry name" value="AcCoA-C-Actrans"/>
    <property type="match status" value="1"/>
</dbReference>
<dbReference type="Pfam" id="PF00108">
    <property type="entry name" value="Thiolase_N"/>
    <property type="match status" value="1"/>
</dbReference>
<feature type="active site" description="Acyl-thioester intermediate" evidence="4">
    <location>
        <position position="91"/>
    </location>
</feature>
<keyword evidence="3 5" id="KW-0012">Acyltransferase</keyword>
<reference evidence="8 10" key="1">
    <citation type="submission" date="2016-09" db="EMBL/GenBank/DDBJ databases">
        <title>genome sequences of unsequenced Mycobacteria.</title>
        <authorList>
            <person name="Greninger A.L."/>
            <person name="Jerome K.R."/>
            <person name="Mcnair B."/>
            <person name="Wallis C."/>
            <person name="Fang F."/>
        </authorList>
    </citation>
    <scope>NUCLEOTIDE SEQUENCE [LARGE SCALE GENOMIC DNA]</scope>
    <source>
        <strain evidence="8 10">BM1</strain>
    </source>
</reference>
<organism evidence="9 11">
    <name type="scientific">Mycolicibacterium diernhoferi</name>
    <dbReference type="NCBI Taxonomy" id="1801"/>
    <lineage>
        <taxon>Bacteria</taxon>
        <taxon>Bacillati</taxon>
        <taxon>Actinomycetota</taxon>
        <taxon>Actinomycetes</taxon>
        <taxon>Mycobacteriales</taxon>
        <taxon>Mycobacteriaceae</taxon>
        <taxon>Mycolicibacterium</taxon>
    </lineage>
</organism>
<sequence>MESAVIIEAVRSPMGRARPDGALADLHPVQLLSQVLTGLVDRAGIDPGLVDDVIVGCVSQSSEQSGTVGRMAWLAAGYPEHVPSVTVERKCGSGQQAIQFAIQGVMAGQYDLVIAAGVESMSRVPMGSNRQGADIFGPGVNERYAPGLIPQGVAAELIATKWGLTRDDLDAFAVRSHRQAAAAVAAGQFDREIVSVTRPDGVVVERDETIRPGTTAEKIGTLATVFRTDEYEARFEGTQWATTAANSSQLTDGASAVLIASDRMAEKLGLRPRAAVRGMYACGDDPLMMLTAPIPATRKLLERTGLSVDDIDHFEVNEAFASVPLAWLRELGADPDRLNPRGGAIALGHPLGATGCRLFTSMLHALEDTGGRLGLQTVCEAGGMANALILERMDATN</sequence>
<dbReference type="RefSeq" id="WP_073859738.1">
    <property type="nucleotide sequence ID" value="NZ_BAAATC010000010.1"/>
</dbReference>
<dbReference type="EMBL" id="PDCR01000058">
    <property type="protein sequence ID" value="PEG51284.1"/>
    <property type="molecule type" value="Genomic_DNA"/>
</dbReference>